<feature type="domain" description="Polysaccharide lyase 14" evidence="1">
    <location>
        <begin position="111"/>
        <end position="330"/>
    </location>
</feature>
<dbReference type="PANTHER" id="PTHR40124:SF1">
    <property type="entry name" value="DISAGGREGATASE RELATED REPEAT PROTEIN"/>
    <property type="match status" value="1"/>
</dbReference>
<gene>
    <name evidence="2" type="ORF">K7432_005996</name>
</gene>
<dbReference type="InterPro" id="IPR048958">
    <property type="entry name" value="Polysacc_lyase_14"/>
</dbReference>
<dbReference type="Gene3D" id="2.60.120.200">
    <property type="match status" value="1"/>
</dbReference>
<comment type="caution">
    <text evidence="2">The sequence shown here is derived from an EMBL/GenBank/DDBJ whole genome shotgun (WGS) entry which is preliminary data.</text>
</comment>
<evidence type="ECO:0000259" key="1">
    <source>
        <dbReference type="Pfam" id="PF21294"/>
    </source>
</evidence>
<dbReference type="EMBL" id="JASJQH010000251">
    <property type="protein sequence ID" value="KAK9765575.1"/>
    <property type="molecule type" value="Genomic_DNA"/>
</dbReference>
<dbReference type="Pfam" id="PF21294">
    <property type="entry name" value="Polysacc_lyase_14"/>
    <property type="match status" value="1"/>
</dbReference>
<dbReference type="Proteomes" id="UP001479436">
    <property type="component" value="Unassembled WGS sequence"/>
</dbReference>
<name>A0ABR2WVR1_9FUNG</name>
<organism evidence="2 3">
    <name type="scientific">Basidiobolus ranarum</name>
    <dbReference type="NCBI Taxonomy" id="34480"/>
    <lineage>
        <taxon>Eukaryota</taxon>
        <taxon>Fungi</taxon>
        <taxon>Fungi incertae sedis</taxon>
        <taxon>Zoopagomycota</taxon>
        <taxon>Entomophthoromycotina</taxon>
        <taxon>Basidiobolomycetes</taxon>
        <taxon>Basidiobolales</taxon>
        <taxon>Basidiobolaceae</taxon>
        <taxon>Basidiobolus</taxon>
    </lineage>
</organism>
<evidence type="ECO:0000313" key="3">
    <source>
        <dbReference type="Proteomes" id="UP001479436"/>
    </source>
</evidence>
<sequence length="353" mass="39919">MMISIVHGYIFFIGLVYSHPYYHDLVKLNKGKEVYLFETEYDNNPEFNGDFESNDTTGWLFPELDSPTHTFSETYERWESFDFTPPAFHNWGITKERYGHQNIVIISDPTDSNTTVLKVIYPKGSRNPSHSPLGGAGYESTPISILDGIRQTARLSYQVYFPEEFNFTQGNGIVVGGKLPGLYGASAECSGGNSAQNCFSARFMWREEGLGEIYLYVPKMAHHLPSLCQVPPVSVCDPKYGFSLGRGSFRFKRGAWNKLSVAVRVNQVPDEPTGQLRVWYDDEVVIDYNQLIWRVNDTVGYTGIDFETFFGGSSDRFNTPIDTYTLYKDFRLVVGQNVEQIESTSGEVASTSE</sequence>
<dbReference type="PANTHER" id="PTHR40124">
    <property type="match status" value="1"/>
</dbReference>
<evidence type="ECO:0000313" key="2">
    <source>
        <dbReference type="EMBL" id="KAK9765575.1"/>
    </source>
</evidence>
<keyword evidence="3" id="KW-1185">Reference proteome</keyword>
<accession>A0ABR2WVR1</accession>
<proteinExistence type="predicted"/>
<reference evidence="2 3" key="1">
    <citation type="submission" date="2023-04" db="EMBL/GenBank/DDBJ databases">
        <title>Genome of Basidiobolus ranarum AG-B5.</title>
        <authorList>
            <person name="Stajich J.E."/>
            <person name="Carter-House D."/>
            <person name="Gryganskyi A."/>
        </authorList>
    </citation>
    <scope>NUCLEOTIDE SEQUENCE [LARGE SCALE GENOMIC DNA]</scope>
    <source>
        <strain evidence="2 3">AG-B5</strain>
    </source>
</reference>
<protein>
    <recommendedName>
        <fullName evidence="1">Polysaccharide lyase 14 domain-containing protein</fullName>
    </recommendedName>
</protein>